<dbReference type="Gene3D" id="1.10.10.60">
    <property type="entry name" value="Homeodomain-like"/>
    <property type="match status" value="1"/>
</dbReference>
<evidence type="ECO:0000313" key="6">
    <source>
        <dbReference type="EMBL" id="MFB6392375.1"/>
    </source>
</evidence>
<evidence type="ECO:0000256" key="3">
    <source>
        <dbReference type="ARBA" id="ARBA00023163"/>
    </source>
</evidence>
<dbReference type="SUPFAM" id="SSF46689">
    <property type="entry name" value="Homeodomain-like"/>
    <property type="match status" value="1"/>
</dbReference>
<dbReference type="SUPFAM" id="SSF48498">
    <property type="entry name" value="Tetracyclin repressor-like, C-terminal domain"/>
    <property type="match status" value="1"/>
</dbReference>
<accession>A0ABV5CK41</accession>
<evidence type="ECO:0000256" key="4">
    <source>
        <dbReference type="PROSITE-ProRule" id="PRU00335"/>
    </source>
</evidence>
<feature type="DNA-binding region" description="H-T-H motif" evidence="4">
    <location>
        <begin position="57"/>
        <end position="76"/>
    </location>
</feature>
<dbReference type="InterPro" id="IPR001647">
    <property type="entry name" value="HTH_TetR"/>
</dbReference>
<comment type="caution">
    <text evidence="6">The sequence shown here is derived from an EMBL/GenBank/DDBJ whole genome shotgun (WGS) entry which is preliminary data.</text>
</comment>
<organism evidence="6 7">
    <name type="scientific">Polymorphospora lycopeni</name>
    <dbReference type="NCBI Taxonomy" id="3140240"/>
    <lineage>
        <taxon>Bacteria</taxon>
        <taxon>Bacillati</taxon>
        <taxon>Actinomycetota</taxon>
        <taxon>Actinomycetes</taxon>
        <taxon>Micromonosporales</taxon>
        <taxon>Micromonosporaceae</taxon>
        <taxon>Polymorphospora</taxon>
    </lineage>
</organism>
<evidence type="ECO:0000313" key="7">
    <source>
        <dbReference type="Proteomes" id="UP001582793"/>
    </source>
</evidence>
<gene>
    <name evidence="6" type="ORF">AAFH96_04560</name>
</gene>
<evidence type="ECO:0000256" key="1">
    <source>
        <dbReference type="ARBA" id="ARBA00023015"/>
    </source>
</evidence>
<dbReference type="InterPro" id="IPR009057">
    <property type="entry name" value="Homeodomain-like_sf"/>
</dbReference>
<keyword evidence="2 4" id="KW-0238">DNA-binding</keyword>
<evidence type="ECO:0000259" key="5">
    <source>
        <dbReference type="PROSITE" id="PS50977"/>
    </source>
</evidence>
<keyword evidence="1" id="KW-0805">Transcription regulation</keyword>
<keyword evidence="3" id="KW-0804">Transcription</keyword>
<feature type="domain" description="HTH tetR-type" evidence="5">
    <location>
        <begin position="34"/>
        <end position="94"/>
    </location>
</feature>
<evidence type="ECO:0000256" key="2">
    <source>
        <dbReference type="ARBA" id="ARBA00023125"/>
    </source>
</evidence>
<sequence>MSSTASEGPLRGLPPALLSAWGIAQNTTKGPKPRWSLDQILNTAVALGDAHGVEAITMSRVAKTLGGGTMSMYRYVQSREDLLVLAADAALGRPPRLAAESWRGRTHAWVAAMRDTYRSHPWLSSLPITGEALMPSYVRWMEAGLGCLEGSELPGGEAVTVLTLLWTYVRSDAELGAGLAESLPAGARTAPEVNAYLAERLRVADRHDEFPRLRAILESENPADGGESFDDTDFALAIDVILDGVEARRHR</sequence>
<dbReference type="RefSeq" id="WP_375733141.1">
    <property type="nucleotide sequence ID" value="NZ_JBCGDC010000008.1"/>
</dbReference>
<dbReference type="InterPro" id="IPR036271">
    <property type="entry name" value="Tet_transcr_reg_TetR-rel_C_sf"/>
</dbReference>
<keyword evidence="7" id="KW-1185">Reference proteome</keyword>
<protein>
    <submittedName>
        <fullName evidence="6">TetR/AcrR family transcriptional regulator C-terminal domain-containing protein</fullName>
    </submittedName>
</protein>
<name>A0ABV5CK41_9ACTN</name>
<dbReference type="Pfam" id="PF02909">
    <property type="entry name" value="TetR_C_1"/>
    <property type="match status" value="1"/>
</dbReference>
<dbReference type="PROSITE" id="PS50977">
    <property type="entry name" value="HTH_TETR_2"/>
    <property type="match status" value="1"/>
</dbReference>
<reference evidence="6 7" key="1">
    <citation type="submission" date="2024-04" db="EMBL/GenBank/DDBJ databases">
        <title>Polymorphospora sp. isolated from Baiyangdian Lake in Xiong'an New Area.</title>
        <authorList>
            <person name="Zhang X."/>
            <person name="Liu J."/>
        </authorList>
    </citation>
    <scope>NUCLEOTIDE SEQUENCE [LARGE SCALE GENOMIC DNA]</scope>
    <source>
        <strain evidence="6 7">2-325</strain>
    </source>
</reference>
<dbReference type="InterPro" id="IPR004111">
    <property type="entry name" value="Repressor_TetR_C"/>
</dbReference>
<proteinExistence type="predicted"/>
<dbReference type="EMBL" id="JBCGDC010000008">
    <property type="protein sequence ID" value="MFB6392375.1"/>
    <property type="molecule type" value="Genomic_DNA"/>
</dbReference>
<dbReference type="Proteomes" id="UP001582793">
    <property type="component" value="Unassembled WGS sequence"/>
</dbReference>
<dbReference type="Gene3D" id="1.10.357.10">
    <property type="entry name" value="Tetracycline Repressor, domain 2"/>
    <property type="match status" value="1"/>
</dbReference>